<organism evidence="1 2">
    <name type="scientific">Pistacia atlantica</name>
    <dbReference type="NCBI Taxonomy" id="434234"/>
    <lineage>
        <taxon>Eukaryota</taxon>
        <taxon>Viridiplantae</taxon>
        <taxon>Streptophyta</taxon>
        <taxon>Embryophyta</taxon>
        <taxon>Tracheophyta</taxon>
        <taxon>Spermatophyta</taxon>
        <taxon>Magnoliopsida</taxon>
        <taxon>eudicotyledons</taxon>
        <taxon>Gunneridae</taxon>
        <taxon>Pentapetalae</taxon>
        <taxon>rosids</taxon>
        <taxon>malvids</taxon>
        <taxon>Sapindales</taxon>
        <taxon>Anacardiaceae</taxon>
        <taxon>Pistacia</taxon>
    </lineage>
</organism>
<proteinExistence type="predicted"/>
<dbReference type="EMBL" id="CM047903">
    <property type="protein sequence ID" value="KAJ0093911.1"/>
    <property type="molecule type" value="Genomic_DNA"/>
</dbReference>
<keyword evidence="2" id="KW-1185">Reference proteome</keyword>
<accession>A0ACC1B4Q0</accession>
<name>A0ACC1B4Q0_9ROSI</name>
<comment type="caution">
    <text evidence="1">The sequence shown here is derived from an EMBL/GenBank/DDBJ whole genome shotgun (WGS) entry which is preliminary data.</text>
</comment>
<evidence type="ECO:0000313" key="2">
    <source>
        <dbReference type="Proteomes" id="UP001164250"/>
    </source>
</evidence>
<sequence length="178" mass="19340">MFNCVSKSPPSEALTRIIESDQEVATVDKTTEVRNLLVEETADEPAMELAPGLAPISSTFQDQDSAASVQPTTPPLTMISLLNLASSVPSTHLESDARIFFAKHENMLDDSLEALPGCSQQPTVKNECIASSEEQARSLAESSRTSKNALSQYNHRSDALEMDKQDCDHGWPLGMTSE</sequence>
<reference evidence="2" key="1">
    <citation type="journal article" date="2023" name="G3 (Bethesda)">
        <title>Genome assembly and association tests identify interacting loci associated with vigor, precocity, and sex in interspecific pistachio rootstocks.</title>
        <authorList>
            <person name="Palmer W."/>
            <person name="Jacygrad E."/>
            <person name="Sagayaradj S."/>
            <person name="Cavanaugh K."/>
            <person name="Han R."/>
            <person name="Bertier L."/>
            <person name="Beede B."/>
            <person name="Kafkas S."/>
            <person name="Golino D."/>
            <person name="Preece J."/>
            <person name="Michelmore R."/>
        </authorList>
    </citation>
    <scope>NUCLEOTIDE SEQUENCE [LARGE SCALE GENOMIC DNA]</scope>
</reference>
<protein>
    <submittedName>
        <fullName evidence="1">Uncharacterized protein</fullName>
    </submittedName>
</protein>
<dbReference type="Proteomes" id="UP001164250">
    <property type="component" value="Chromosome 7"/>
</dbReference>
<gene>
    <name evidence="1" type="ORF">Patl1_26475</name>
</gene>
<evidence type="ECO:0000313" key="1">
    <source>
        <dbReference type="EMBL" id="KAJ0093911.1"/>
    </source>
</evidence>